<dbReference type="InterPro" id="IPR015798">
    <property type="entry name" value="Cu_amine_oxidase_C"/>
</dbReference>
<comment type="caution">
    <text evidence="12">The sequence shown here is derived from an EMBL/GenBank/DDBJ whole genome shotgun (WGS) entry which is preliminary data.</text>
</comment>
<keyword evidence="5 7" id="KW-0560">Oxidoreductase</keyword>
<accession>A0ABR3FMH0</accession>
<keyword evidence="4 7" id="KW-0801">TPQ</keyword>
<evidence type="ECO:0000256" key="6">
    <source>
        <dbReference type="ARBA" id="ARBA00023008"/>
    </source>
</evidence>
<dbReference type="PANTHER" id="PTHR10638">
    <property type="entry name" value="COPPER AMINE OXIDASE"/>
    <property type="match status" value="1"/>
</dbReference>
<protein>
    <recommendedName>
        <fullName evidence="7">Amine oxidase</fullName>
        <ecNumber evidence="7">1.4.3.-</ecNumber>
    </recommendedName>
</protein>
<evidence type="ECO:0000256" key="3">
    <source>
        <dbReference type="ARBA" id="ARBA00022723"/>
    </source>
</evidence>
<evidence type="ECO:0000256" key="4">
    <source>
        <dbReference type="ARBA" id="ARBA00022772"/>
    </source>
</evidence>
<evidence type="ECO:0000259" key="10">
    <source>
        <dbReference type="Pfam" id="PF02727"/>
    </source>
</evidence>
<evidence type="ECO:0000256" key="1">
    <source>
        <dbReference type="ARBA" id="ARBA00001935"/>
    </source>
</evidence>
<keyword evidence="6 7" id="KW-0186">Copper</keyword>
<dbReference type="EMBL" id="JBAHYK010000213">
    <property type="protein sequence ID" value="KAL0576592.1"/>
    <property type="molecule type" value="Genomic_DNA"/>
</dbReference>
<dbReference type="InterPro" id="IPR036460">
    <property type="entry name" value="Cu_amine_oxidase_C_sf"/>
</dbReference>
<dbReference type="Pfam" id="PF02727">
    <property type="entry name" value="Cu_amine_oxidN2"/>
    <property type="match status" value="1"/>
</dbReference>
<evidence type="ECO:0000313" key="13">
    <source>
        <dbReference type="Proteomes" id="UP001465976"/>
    </source>
</evidence>
<feature type="domain" description="Copper amine oxidase N2-terminal" evidence="10">
    <location>
        <begin position="76"/>
        <end position="144"/>
    </location>
</feature>
<sequence length="743" mass="84087">MVVGWAFMNLGSSSHPIGLSDHPEVFEAPSPIEKCSSHSSRPPPASPPSPVNLWASLTIEETSEIQAWLEKPERNLNLTRAATSVPSDNVVYLIETFYPPKAKALAHLANPDAVSPPPRHARVTIHHGAQKEPTVKDYLVGPLPVGDGTKMEELTDIYHRDIPHHARGFVTVRELYDAMKAIKPDLRDAIEDLFNATLRGTEADTLVTIGSGPFSFDGSFRRAWITFKRNVPGSWLHSSGLYLYADIGGTDSSQWKVSKAVYHHQYFNSIDTFLDAYRNGSLERYPPLPDDKVSDSWSSRKRVGERRDLDDLPGPRSVSFAGLRFRVDKERQYVSWMGWGFYLGFDRDMGLSLWDIRFKEERIIYQLAPQEALAHYAGNDPVQATTAWQDRHFGMGQMVSDMLPGYDCPHTAVYLPATTRTPEGSITVERAICVFEHDTERPISRHTSYVDGEFGAVKGYVLVIRSVSTVGKVDFDIGGIQNSLLEATTQQEEIEQPWLDDDWGHTIIQQKIIKRYIENEDEARLKYPHNFQGYYAIVNQEERNAWGYPKGYMIHPGFNPVYSSVTASRRTLENANWAKYNMAVSKRKETEPSSSSMWNMNLPGAPVVDFHKFFDGENITQEDLVAWVNVGTHHLPQAEDSPNTKMNVATSSFILTPLNYFDHDVSMESTNAIFLTSPKKPGEPFTYDDYGVEQGFTCIPEPPEPFSYFPVPFFDEEGKKAEPKTAEEMRERSEMTHRVRVDL</sequence>
<feature type="region of interest" description="Disordered" evidence="8">
    <location>
        <begin position="720"/>
        <end position="743"/>
    </location>
</feature>
<evidence type="ECO:0000256" key="5">
    <source>
        <dbReference type="ARBA" id="ARBA00023002"/>
    </source>
</evidence>
<evidence type="ECO:0000313" key="12">
    <source>
        <dbReference type="EMBL" id="KAL0576592.1"/>
    </source>
</evidence>
<dbReference type="SUPFAM" id="SSF49998">
    <property type="entry name" value="Amine oxidase catalytic domain"/>
    <property type="match status" value="1"/>
</dbReference>
<dbReference type="InterPro" id="IPR015800">
    <property type="entry name" value="Cu_amine_oxidase_N2"/>
</dbReference>
<name>A0ABR3FMH0_9AGAR</name>
<feature type="domain" description="Copper amine oxidase catalytic" evidence="9">
    <location>
        <begin position="472"/>
        <end position="666"/>
    </location>
</feature>
<keyword evidence="13" id="KW-1185">Reference proteome</keyword>
<dbReference type="PANTHER" id="PTHR10638:SF20">
    <property type="entry name" value="AMINE OXIDASE"/>
    <property type="match status" value="1"/>
</dbReference>
<evidence type="ECO:0000256" key="8">
    <source>
        <dbReference type="SAM" id="MobiDB-lite"/>
    </source>
</evidence>
<comment type="similarity">
    <text evidence="2 7">Belongs to the copper/topaquinone oxidase family.</text>
</comment>
<feature type="domain" description="Copper amine oxidase catalytic" evidence="9">
    <location>
        <begin position="316"/>
        <end position="471"/>
    </location>
</feature>
<dbReference type="EC" id="1.4.3.-" evidence="7"/>
<comment type="cofactor">
    <cofactor evidence="1">
        <name>Cu cation</name>
        <dbReference type="ChEBI" id="CHEBI:23378"/>
    </cofactor>
</comment>
<feature type="region of interest" description="Disordered" evidence="8">
    <location>
        <begin position="22"/>
        <end position="49"/>
    </location>
</feature>
<feature type="domain" description="DUF1965" evidence="11">
    <location>
        <begin position="236"/>
        <end position="304"/>
    </location>
</feature>
<gene>
    <name evidence="12" type="ORF">V5O48_005385</name>
</gene>
<dbReference type="PRINTS" id="PR00766">
    <property type="entry name" value="CUDAOXIDASE"/>
</dbReference>
<dbReference type="InterPro" id="IPR015328">
    <property type="entry name" value="DUF1965"/>
</dbReference>
<organism evidence="12 13">
    <name type="scientific">Marasmius crinis-equi</name>
    <dbReference type="NCBI Taxonomy" id="585013"/>
    <lineage>
        <taxon>Eukaryota</taxon>
        <taxon>Fungi</taxon>
        <taxon>Dikarya</taxon>
        <taxon>Basidiomycota</taxon>
        <taxon>Agaricomycotina</taxon>
        <taxon>Agaricomycetes</taxon>
        <taxon>Agaricomycetidae</taxon>
        <taxon>Agaricales</taxon>
        <taxon>Marasmiineae</taxon>
        <taxon>Marasmiaceae</taxon>
        <taxon>Marasmius</taxon>
    </lineage>
</organism>
<evidence type="ECO:0000259" key="11">
    <source>
        <dbReference type="Pfam" id="PF09248"/>
    </source>
</evidence>
<evidence type="ECO:0000256" key="2">
    <source>
        <dbReference type="ARBA" id="ARBA00007983"/>
    </source>
</evidence>
<dbReference type="Gene3D" id="3.10.450.40">
    <property type="match status" value="2"/>
</dbReference>
<reference evidence="12 13" key="1">
    <citation type="submission" date="2024-02" db="EMBL/GenBank/DDBJ databases">
        <title>A draft genome for the cacao thread blight pathogen Marasmius crinis-equi.</title>
        <authorList>
            <person name="Cohen S.P."/>
            <person name="Baruah I.K."/>
            <person name="Amoako-Attah I."/>
            <person name="Bukari Y."/>
            <person name="Meinhardt L.W."/>
            <person name="Bailey B.A."/>
        </authorList>
    </citation>
    <scope>NUCLEOTIDE SEQUENCE [LARGE SCALE GENOMIC DNA]</scope>
    <source>
        <strain evidence="12 13">GH-76</strain>
    </source>
</reference>
<evidence type="ECO:0000256" key="7">
    <source>
        <dbReference type="RuleBase" id="RU000672"/>
    </source>
</evidence>
<keyword evidence="3 7" id="KW-0479">Metal-binding</keyword>
<dbReference type="SUPFAM" id="SSF54416">
    <property type="entry name" value="Amine oxidase N-terminal region"/>
    <property type="match status" value="2"/>
</dbReference>
<evidence type="ECO:0000259" key="9">
    <source>
        <dbReference type="Pfam" id="PF01179"/>
    </source>
</evidence>
<proteinExistence type="inferred from homology"/>
<dbReference type="Pfam" id="PF09248">
    <property type="entry name" value="DUF1965"/>
    <property type="match status" value="1"/>
</dbReference>
<dbReference type="InterPro" id="IPR000269">
    <property type="entry name" value="Cu_amine_oxidase"/>
</dbReference>
<dbReference type="InterPro" id="IPR016182">
    <property type="entry name" value="Cu_amine_oxidase_N-reg"/>
</dbReference>
<comment type="cofactor">
    <cofactor evidence="7">
        <name>Cu cation</name>
        <dbReference type="ChEBI" id="CHEBI:23378"/>
    </cofactor>
    <text evidence="7">Contains 1 topaquinone per subunit.</text>
</comment>
<comment type="PTM">
    <text evidence="7">Topaquinone (TPQ) is generated by copper-dependent autoxidation of a specific tyrosyl residue.</text>
</comment>
<dbReference type="Proteomes" id="UP001465976">
    <property type="component" value="Unassembled WGS sequence"/>
</dbReference>
<dbReference type="Pfam" id="PF01179">
    <property type="entry name" value="Cu_amine_oxid"/>
    <property type="match status" value="2"/>
</dbReference>
<dbReference type="Gene3D" id="2.70.98.20">
    <property type="entry name" value="Copper amine oxidase, catalytic domain"/>
    <property type="match status" value="2"/>
</dbReference>